<dbReference type="AlphaFoldDB" id="A0A502EJ57"/>
<evidence type="ECO:0000313" key="1">
    <source>
        <dbReference type="EMBL" id="TPG37527.1"/>
    </source>
</evidence>
<dbReference type="EMBL" id="RCZH01000013">
    <property type="protein sequence ID" value="TPG37527.1"/>
    <property type="molecule type" value="Genomic_DNA"/>
</dbReference>
<organism evidence="1 2">
    <name type="scientific">Flavobacterium pectinovorum</name>
    <dbReference type="NCBI Taxonomy" id="29533"/>
    <lineage>
        <taxon>Bacteria</taxon>
        <taxon>Pseudomonadati</taxon>
        <taxon>Bacteroidota</taxon>
        <taxon>Flavobacteriia</taxon>
        <taxon>Flavobacteriales</taxon>
        <taxon>Flavobacteriaceae</taxon>
        <taxon>Flavobacterium</taxon>
    </lineage>
</organism>
<dbReference type="RefSeq" id="WP_140509869.1">
    <property type="nucleotide sequence ID" value="NZ_RCZH01000013.1"/>
</dbReference>
<dbReference type="OrthoDB" id="1274195at2"/>
<gene>
    <name evidence="1" type="ORF">EAH81_18725</name>
</gene>
<keyword evidence="2" id="KW-1185">Reference proteome</keyword>
<name>A0A502EJ57_9FLAO</name>
<sequence length="64" mass="7545">MDKETKKKNTYNTEILNRIKEKYGLSKRFITMSLSGDRRSEMTDIVRKDYKIMEVAVTALLKTL</sequence>
<accession>A0A502EJ57</accession>
<protein>
    <recommendedName>
        <fullName evidence="3">Transcriptional regulator</fullName>
    </recommendedName>
</protein>
<evidence type="ECO:0008006" key="3">
    <source>
        <dbReference type="Google" id="ProtNLM"/>
    </source>
</evidence>
<proteinExistence type="predicted"/>
<comment type="caution">
    <text evidence="1">The sequence shown here is derived from an EMBL/GenBank/DDBJ whole genome shotgun (WGS) entry which is preliminary data.</text>
</comment>
<dbReference type="Proteomes" id="UP000319700">
    <property type="component" value="Unassembled WGS sequence"/>
</dbReference>
<reference evidence="1 2" key="1">
    <citation type="journal article" date="2019" name="Environ. Microbiol.">
        <title>Species interactions and distinct microbial communities in high Arctic permafrost affected cryosols are associated with the CH4 and CO2 gas fluxes.</title>
        <authorList>
            <person name="Altshuler I."/>
            <person name="Hamel J."/>
            <person name="Turney S."/>
            <person name="Magnuson E."/>
            <person name="Levesque R."/>
            <person name="Greer C."/>
            <person name="Whyte L.G."/>
        </authorList>
    </citation>
    <scope>NUCLEOTIDE SEQUENCE [LARGE SCALE GENOMIC DNA]</scope>
    <source>
        <strain evidence="1 2">42</strain>
    </source>
</reference>
<evidence type="ECO:0000313" key="2">
    <source>
        <dbReference type="Proteomes" id="UP000319700"/>
    </source>
</evidence>
<dbReference type="STRING" id="29533.SAMN05444387_1332"/>